<protein>
    <submittedName>
        <fullName evidence="2">Uncharacterized protein</fullName>
    </submittedName>
</protein>
<sequence>MATATALEMGFLGYSFACSLVKALRCRAFVPVLAVPPLAMVAASVAASAAAARLEHSPAFCGLIAFSLVALLFLVLQELLIEAHEKDGRMESGSVTRGFCRCLEAPSKNM</sequence>
<keyword evidence="1" id="KW-0812">Transmembrane</keyword>
<evidence type="ECO:0000313" key="3">
    <source>
        <dbReference type="Proteomes" id="UP001189429"/>
    </source>
</evidence>
<keyword evidence="3" id="KW-1185">Reference proteome</keyword>
<name>A0ABN9TMH9_9DINO</name>
<comment type="caution">
    <text evidence="2">The sequence shown here is derived from an EMBL/GenBank/DDBJ whole genome shotgun (WGS) entry which is preliminary data.</text>
</comment>
<dbReference type="EMBL" id="CAUYUJ010014851">
    <property type="protein sequence ID" value="CAK0846861.1"/>
    <property type="molecule type" value="Genomic_DNA"/>
</dbReference>
<proteinExistence type="predicted"/>
<gene>
    <name evidence="2" type="ORF">PCOR1329_LOCUS40244</name>
</gene>
<evidence type="ECO:0000313" key="2">
    <source>
        <dbReference type="EMBL" id="CAK0846861.1"/>
    </source>
</evidence>
<reference evidence="2" key="1">
    <citation type="submission" date="2023-10" db="EMBL/GenBank/DDBJ databases">
        <authorList>
            <person name="Chen Y."/>
            <person name="Shah S."/>
            <person name="Dougan E. K."/>
            <person name="Thang M."/>
            <person name="Chan C."/>
        </authorList>
    </citation>
    <scope>NUCLEOTIDE SEQUENCE [LARGE SCALE GENOMIC DNA]</scope>
</reference>
<keyword evidence="1" id="KW-0472">Membrane</keyword>
<accession>A0ABN9TMH9</accession>
<organism evidence="2 3">
    <name type="scientific">Prorocentrum cordatum</name>
    <dbReference type="NCBI Taxonomy" id="2364126"/>
    <lineage>
        <taxon>Eukaryota</taxon>
        <taxon>Sar</taxon>
        <taxon>Alveolata</taxon>
        <taxon>Dinophyceae</taxon>
        <taxon>Prorocentrales</taxon>
        <taxon>Prorocentraceae</taxon>
        <taxon>Prorocentrum</taxon>
    </lineage>
</organism>
<evidence type="ECO:0000256" key="1">
    <source>
        <dbReference type="SAM" id="Phobius"/>
    </source>
</evidence>
<feature type="transmembrane region" description="Helical" evidence="1">
    <location>
        <begin position="29"/>
        <end position="51"/>
    </location>
</feature>
<keyword evidence="1" id="KW-1133">Transmembrane helix</keyword>
<feature type="transmembrane region" description="Helical" evidence="1">
    <location>
        <begin position="57"/>
        <end position="76"/>
    </location>
</feature>
<dbReference type="Proteomes" id="UP001189429">
    <property type="component" value="Unassembled WGS sequence"/>
</dbReference>